<organism evidence="1 2">
    <name type="scientific">Corchorus capsularis</name>
    <name type="common">Jute</name>
    <dbReference type="NCBI Taxonomy" id="210143"/>
    <lineage>
        <taxon>Eukaryota</taxon>
        <taxon>Viridiplantae</taxon>
        <taxon>Streptophyta</taxon>
        <taxon>Embryophyta</taxon>
        <taxon>Tracheophyta</taxon>
        <taxon>Spermatophyta</taxon>
        <taxon>Magnoliopsida</taxon>
        <taxon>eudicotyledons</taxon>
        <taxon>Gunneridae</taxon>
        <taxon>Pentapetalae</taxon>
        <taxon>rosids</taxon>
        <taxon>malvids</taxon>
        <taxon>Malvales</taxon>
        <taxon>Malvaceae</taxon>
        <taxon>Grewioideae</taxon>
        <taxon>Apeibeae</taxon>
        <taxon>Corchorus</taxon>
    </lineage>
</organism>
<gene>
    <name evidence="1" type="ORF">CCACVL1_07657</name>
</gene>
<evidence type="ECO:0000313" key="1">
    <source>
        <dbReference type="EMBL" id="OMO89753.1"/>
    </source>
</evidence>
<dbReference type="EMBL" id="AWWV01008609">
    <property type="protein sequence ID" value="OMO89753.1"/>
    <property type="molecule type" value="Genomic_DNA"/>
</dbReference>
<accession>A0A1R3J4K2</accession>
<sequence length="38" mass="4221">MAGASLSQMCSNLSLQEKDKDKVIIDNAWIEDPDEPEV</sequence>
<dbReference type="OrthoDB" id="10505678at2759"/>
<dbReference type="Proteomes" id="UP000188268">
    <property type="component" value="Unassembled WGS sequence"/>
</dbReference>
<comment type="caution">
    <text evidence="1">The sequence shown here is derived from an EMBL/GenBank/DDBJ whole genome shotgun (WGS) entry which is preliminary data.</text>
</comment>
<name>A0A1R3J4K2_COCAP</name>
<proteinExistence type="predicted"/>
<protein>
    <submittedName>
        <fullName evidence="1">Uncharacterized protein</fullName>
    </submittedName>
</protein>
<dbReference type="AlphaFoldDB" id="A0A1R3J4K2"/>
<keyword evidence="2" id="KW-1185">Reference proteome</keyword>
<evidence type="ECO:0000313" key="2">
    <source>
        <dbReference type="Proteomes" id="UP000188268"/>
    </source>
</evidence>
<dbReference type="Gramene" id="OMO89753">
    <property type="protein sequence ID" value="OMO89753"/>
    <property type="gene ID" value="CCACVL1_07657"/>
</dbReference>
<reference evidence="1 2" key="1">
    <citation type="submission" date="2013-09" db="EMBL/GenBank/DDBJ databases">
        <title>Corchorus capsularis genome sequencing.</title>
        <authorList>
            <person name="Alam M."/>
            <person name="Haque M.S."/>
            <person name="Islam M.S."/>
            <person name="Emdad E.M."/>
            <person name="Islam M.M."/>
            <person name="Ahmed B."/>
            <person name="Halim A."/>
            <person name="Hossen Q.M.M."/>
            <person name="Hossain M.Z."/>
            <person name="Ahmed R."/>
            <person name="Khan M.M."/>
            <person name="Islam R."/>
            <person name="Rashid M.M."/>
            <person name="Khan S.A."/>
            <person name="Rahman M.S."/>
            <person name="Alam M."/>
        </authorList>
    </citation>
    <scope>NUCLEOTIDE SEQUENCE [LARGE SCALE GENOMIC DNA]</scope>
    <source>
        <strain evidence="2">cv. CVL-1</strain>
        <tissue evidence="1">Whole seedling</tissue>
    </source>
</reference>